<dbReference type="InterPro" id="IPR048366">
    <property type="entry name" value="TNP-like_GBD"/>
</dbReference>
<protein>
    <submittedName>
        <fullName evidence="4">Uncharacterized protein LOC136088237</fullName>
    </submittedName>
</protein>
<evidence type="ECO:0000259" key="2">
    <source>
        <dbReference type="Pfam" id="PF21788"/>
    </source>
</evidence>
<dbReference type="Proteomes" id="UP001652625">
    <property type="component" value="Chromosome 12"/>
</dbReference>
<evidence type="ECO:0000259" key="1">
    <source>
        <dbReference type="Pfam" id="PF21787"/>
    </source>
</evidence>
<dbReference type="GeneID" id="136088237"/>
<organism evidence="3 4">
    <name type="scientific">Hydra vulgaris</name>
    <name type="common">Hydra</name>
    <name type="synonym">Hydra attenuata</name>
    <dbReference type="NCBI Taxonomy" id="6087"/>
    <lineage>
        <taxon>Eukaryota</taxon>
        <taxon>Metazoa</taxon>
        <taxon>Cnidaria</taxon>
        <taxon>Hydrozoa</taxon>
        <taxon>Hydroidolina</taxon>
        <taxon>Anthoathecata</taxon>
        <taxon>Aplanulata</taxon>
        <taxon>Hydridae</taxon>
        <taxon>Hydra</taxon>
    </lineage>
</organism>
<name>A0ABM4D165_HYDVU</name>
<dbReference type="Pfam" id="PF21787">
    <property type="entry name" value="TNP-like_RNaseH_N"/>
    <property type="match status" value="1"/>
</dbReference>
<feature type="domain" description="Transposable element P transposase-like GTP-binding insertion" evidence="2">
    <location>
        <begin position="102"/>
        <end position="181"/>
    </location>
</feature>
<accession>A0ABM4D165</accession>
<reference evidence="4" key="1">
    <citation type="submission" date="2025-08" db="UniProtKB">
        <authorList>
            <consortium name="RefSeq"/>
        </authorList>
    </citation>
    <scope>IDENTIFICATION</scope>
</reference>
<feature type="domain" description="Transposable element P transposase-like RNase H" evidence="1">
    <location>
        <begin position="1"/>
        <end position="47"/>
    </location>
</feature>
<dbReference type="RefSeq" id="XP_065667993.1">
    <property type="nucleotide sequence ID" value="XM_065811921.1"/>
</dbReference>
<evidence type="ECO:0000313" key="3">
    <source>
        <dbReference type="Proteomes" id="UP001652625"/>
    </source>
</evidence>
<proteinExistence type="predicted"/>
<sequence>MAIKKQVQWDGKKFRGFVDLGNGIENDDSLPLARDALVLMVVLINSERAILVGNCLKKLFDVGVKVVSLTCDGPSYNFAMLSELGAILKPSNLLPSFPNPEGIRMGNKLKLAHIAVRQQKMKVNLAAQIFNSSVADALLFCSENFKLSQFGGCGAAVEFNRIIDRLYDILKSRNPFAKGYK</sequence>
<dbReference type="Pfam" id="PF21788">
    <property type="entry name" value="TNP-like_GBD"/>
    <property type="match status" value="1"/>
</dbReference>
<keyword evidence="3" id="KW-1185">Reference proteome</keyword>
<evidence type="ECO:0000313" key="4">
    <source>
        <dbReference type="RefSeq" id="XP_065667993.1"/>
    </source>
</evidence>
<dbReference type="InterPro" id="IPR048365">
    <property type="entry name" value="TNP-like_RNaseH_N"/>
</dbReference>
<gene>
    <name evidence="4" type="primary">LOC136088237</name>
</gene>